<dbReference type="Gene3D" id="1.20.1070.10">
    <property type="entry name" value="Rhodopsin 7-helix transmembrane proteins"/>
    <property type="match status" value="1"/>
</dbReference>
<comment type="subcellular location">
    <subcellularLocation>
        <location evidence="1">Cell membrane</location>
        <topology evidence="1">Multi-pass membrane protein</topology>
    </subcellularLocation>
</comment>
<keyword evidence="8" id="KW-0675">Receptor</keyword>
<keyword evidence="3 10" id="KW-0812">Transmembrane</keyword>
<evidence type="ECO:0000256" key="8">
    <source>
        <dbReference type="ARBA" id="ARBA00023170"/>
    </source>
</evidence>
<proteinExistence type="predicted"/>
<accession>A0A0N5ALE6</accession>
<evidence type="ECO:0000256" key="2">
    <source>
        <dbReference type="ARBA" id="ARBA00022475"/>
    </source>
</evidence>
<evidence type="ECO:0000313" key="13">
    <source>
        <dbReference type="WBParaSite" id="SMUV_0000536201-mRNA-1"/>
    </source>
</evidence>
<keyword evidence="2" id="KW-1003">Cell membrane</keyword>
<feature type="domain" description="G-protein coupled receptors family 1 profile" evidence="11">
    <location>
        <begin position="24"/>
        <end position="319"/>
    </location>
</feature>
<dbReference type="AlphaFoldDB" id="A0A0N5ALE6"/>
<dbReference type="GO" id="GO:0071880">
    <property type="term" value="P:adenylate cyclase-activating adrenergic receptor signaling pathway"/>
    <property type="evidence" value="ECO:0007669"/>
    <property type="project" value="TreeGrafter"/>
</dbReference>
<feature type="transmembrane region" description="Helical" evidence="10">
    <location>
        <begin position="269"/>
        <end position="291"/>
    </location>
</feature>
<dbReference type="InterPro" id="IPR000276">
    <property type="entry name" value="GPCR_Rhodpsn"/>
</dbReference>
<dbReference type="Proteomes" id="UP000046393">
    <property type="component" value="Unplaced"/>
</dbReference>
<evidence type="ECO:0000256" key="7">
    <source>
        <dbReference type="ARBA" id="ARBA00023157"/>
    </source>
</evidence>
<evidence type="ECO:0000256" key="3">
    <source>
        <dbReference type="ARBA" id="ARBA00022692"/>
    </source>
</evidence>
<evidence type="ECO:0000313" key="12">
    <source>
        <dbReference type="Proteomes" id="UP000046393"/>
    </source>
</evidence>
<keyword evidence="7" id="KW-1015">Disulfide bond</keyword>
<keyword evidence="12" id="KW-1185">Reference proteome</keyword>
<dbReference type="InterPro" id="IPR017452">
    <property type="entry name" value="GPCR_Rhodpsn_7TM"/>
</dbReference>
<feature type="transmembrane region" description="Helical" evidence="10">
    <location>
        <begin position="175"/>
        <end position="197"/>
    </location>
</feature>
<dbReference type="PANTHER" id="PTHR24248">
    <property type="entry name" value="ADRENERGIC RECEPTOR-RELATED G-PROTEIN COUPLED RECEPTOR"/>
    <property type="match status" value="1"/>
</dbReference>
<keyword evidence="9" id="KW-0807">Transducer</keyword>
<protein>
    <submittedName>
        <fullName evidence="13">G_PROTEIN_RECEP_F1_2 domain-containing protein</fullName>
    </submittedName>
</protein>
<dbReference type="STRING" id="451379.A0A0N5ALE6"/>
<evidence type="ECO:0000256" key="9">
    <source>
        <dbReference type="ARBA" id="ARBA00023224"/>
    </source>
</evidence>
<keyword evidence="5" id="KW-0297">G-protein coupled receptor</keyword>
<feature type="transmembrane region" description="Helical" evidence="10">
    <location>
        <begin position="119"/>
        <end position="139"/>
    </location>
</feature>
<sequence length="410" mass="47059">MIQNRFKTWKITVYLLLIFVAVIGNALVCITSAIDEQLKKREEKVLNFSLATADFMVVLAMLCAVTNNYWRYGETMCRVWVALTVTSSTASILNLCALSMSRFYSISRPFLYITKKNRLVAILILWIAALLLGCIDIFIEHKALAAENTSYVQLNELSGVETNQRNTCIFTLEPVYAIICMTVSFFIPAAVMVVYYVRLYICAEGHRRAIQKQIDINQYPLKHLTYSDRQLFRCFRHLTLCYNDRMHADNSVDAANTIHGCGHRARKTLVVVVGTFMICWLPFNIICIYRLIQPTSLTELAEILLWLGYANSAANPLIFWSCNKNFKQACQRVLSKICCRQSNQHLHYCDRHFKRSQIDSKSVILPLALSPKNLSKNRENRSFCRMDQDIICISENAATTHQKILKNSID</sequence>
<evidence type="ECO:0000256" key="5">
    <source>
        <dbReference type="ARBA" id="ARBA00023040"/>
    </source>
</evidence>
<dbReference type="PANTHER" id="PTHR24248:SF199">
    <property type="entry name" value="IP13425P-RELATED"/>
    <property type="match status" value="1"/>
</dbReference>
<dbReference type="GO" id="GO:0004993">
    <property type="term" value="F:G protein-coupled serotonin receptor activity"/>
    <property type="evidence" value="ECO:0007669"/>
    <property type="project" value="UniProtKB-ARBA"/>
</dbReference>
<dbReference type="Pfam" id="PF00001">
    <property type="entry name" value="7tm_1"/>
    <property type="match status" value="1"/>
</dbReference>
<evidence type="ECO:0000259" key="11">
    <source>
        <dbReference type="PROSITE" id="PS50262"/>
    </source>
</evidence>
<dbReference type="GO" id="GO:0043410">
    <property type="term" value="P:positive regulation of MAPK cascade"/>
    <property type="evidence" value="ECO:0007669"/>
    <property type="project" value="TreeGrafter"/>
</dbReference>
<dbReference type="PROSITE" id="PS50262">
    <property type="entry name" value="G_PROTEIN_RECEP_F1_2"/>
    <property type="match status" value="1"/>
</dbReference>
<evidence type="ECO:0000256" key="6">
    <source>
        <dbReference type="ARBA" id="ARBA00023136"/>
    </source>
</evidence>
<evidence type="ECO:0000256" key="4">
    <source>
        <dbReference type="ARBA" id="ARBA00022989"/>
    </source>
</evidence>
<dbReference type="SUPFAM" id="SSF81321">
    <property type="entry name" value="Family A G protein-coupled receptor-like"/>
    <property type="match status" value="1"/>
</dbReference>
<dbReference type="WBParaSite" id="SMUV_0000536201-mRNA-1">
    <property type="protein sequence ID" value="SMUV_0000536201-mRNA-1"/>
    <property type="gene ID" value="SMUV_0000536201"/>
</dbReference>
<name>A0A0N5ALE6_9BILA</name>
<feature type="transmembrane region" description="Helical" evidence="10">
    <location>
        <begin position="46"/>
        <end position="67"/>
    </location>
</feature>
<organism evidence="12 13">
    <name type="scientific">Syphacia muris</name>
    <dbReference type="NCBI Taxonomy" id="451379"/>
    <lineage>
        <taxon>Eukaryota</taxon>
        <taxon>Metazoa</taxon>
        <taxon>Ecdysozoa</taxon>
        <taxon>Nematoda</taxon>
        <taxon>Chromadorea</taxon>
        <taxon>Rhabditida</taxon>
        <taxon>Spirurina</taxon>
        <taxon>Oxyuridomorpha</taxon>
        <taxon>Oxyuroidea</taxon>
        <taxon>Oxyuridae</taxon>
        <taxon>Syphacia</taxon>
    </lineage>
</organism>
<evidence type="ECO:0000256" key="1">
    <source>
        <dbReference type="ARBA" id="ARBA00004651"/>
    </source>
</evidence>
<feature type="transmembrane region" description="Helical" evidence="10">
    <location>
        <begin position="12"/>
        <end position="34"/>
    </location>
</feature>
<dbReference type="GO" id="GO:0005886">
    <property type="term" value="C:plasma membrane"/>
    <property type="evidence" value="ECO:0007669"/>
    <property type="project" value="UniProtKB-SubCell"/>
</dbReference>
<reference evidence="13" key="1">
    <citation type="submission" date="2017-02" db="UniProtKB">
        <authorList>
            <consortium name="WormBaseParasite"/>
        </authorList>
    </citation>
    <scope>IDENTIFICATION</scope>
</reference>
<dbReference type="PRINTS" id="PR00237">
    <property type="entry name" value="GPCRRHODOPSN"/>
</dbReference>
<keyword evidence="4 10" id="KW-1133">Transmembrane helix</keyword>
<evidence type="ECO:0000256" key="10">
    <source>
        <dbReference type="SAM" id="Phobius"/>
    </source>
</evidence>
<feature type="transmembrane region" description="Helical" evidence="10">
    <location>
        <begin position="303"/>
        <end position="322"/>
    </location>
</feature>
<keyword evidence="6 10" id="KW-0472">Membrane</keyword>